<dbReference type="Proteomes" id="UP000800097">
    <property type="component" value="Unassembled WGS sequence"/>
</dbReference>
<dbReference type="InterPro" id="IPR053185">
    <property type="entry name" value="SET_domain_protein"/>
</dbReference>
<sequence>MTRPVTEGVTSSEVKILKEETPKAPENPFYEIRPVPGKGYGCFAIKNIKRGTRILADDPLLVVPIAEYFETDIKEEFAKLSPKDQALYFTLHSAHGQDPKNWPKHIHPTVEGRERCRIEEQHKARTGKEPTLISIFQTNCMEMDGGAAVFPNAARFNHSCNPNACFSWNPAIRKETIHAIRDIKKDEQITLSYCDITHDKATRRWELKHYGFICDCPACVGDDPQSFAGKSETRRYRLMELEQEFRLTRGEYIGFGVSQPGFIEKLLEYATLLLEEGDYTVRLANTYLDIAIVCEKKGDLLLAKRSALKALRIKLETQGPDYPDIPKYQGVVQRIKRKMAEQEAAQAGNKS</sequence>
<accession>A0A6A6JIH6</accession>
<organism evidence="2 3">
    <name type="scientific">Westerdykella ornata</name>
    <dbReference type="NCBI Taxonomy" id="318751"/>
    <lineage>
        <taxon>Eukaryota</taxon>
        <taxon>Fungi</taxon>
        <taxon>Dikarya</taxon>
        <taxon>Ascomycota</taxon>
        <taxon>Pezizomycotina</taxon>
        <taxon>Dothideomycetes</taxon>
        <taxon>Pleosporomycetidae</taxon>
        <taxon>Pleosporales</taxon>
        <taxon>Sporormiaceae</taxon>
        <taxon>Westerdykella</taxon>
    </lineage>
</organism>
<keyword evidence="3" id="KW-1185">Reference proteome</keyword>
<dbReference type="GeneID" id="54550197"/>
<dbReference type="PROSITE" id="PS50280">
    <property type="entry name" value="SET"/>
    <property type="match status" value="1"/>
</dbReference>
<dbReference type="RefSeq" id="XP_033653277.1">
    <property type="nucleotide sequence ID" value="XM_033797022.1"/>
</dbReference>
<proteinExistence type="predicted"/>
<dbReference type="PANTHER" id="PTHR47332">
    <property type="entry name" value="SET DOMAIN-CONTAINING PROTEIN 5"/>
    <property type="match status" value="1"/>
</dbReference>
<evidence type="ECO:0000259" key="1">
    <source>
        <dbReference type="PROSITE" id="PS50280"/>
    </source>
</evidence>
<dbReference type="EMBL" id="ML986496">
    <property type="protein sequence ID" value="KAF2275738.1"/>
    <property type="molecule type" value="Genomic_DNA"/>
</dbReference>
<dbReference type="PANTHER" id="PTHR47332:SF2">
    <property type="entry name" value="SET-6"/>
    <property type="match status" value="1"/>
</dbReference>
<feature type="domain" description="SET" evidence="1">
    <location>
        <begin position="28"/>
        <end position="194"/>
    </location>
</feature>
<dbReference type="SUPFAM" id="SSF82199">
    <property type="entry name" value="SET domain"/>
    <property type="match status" value="1"/>
</dbReference>
<dbReference type="SMART" id="SM00317">
    <property type="entry name" value="SET"/>
    <property type="match status" value="1"/>
</dbReference>
<protein>
    <submittedName>
        <fullName evidence="2">SET domain-containing protein</fullName>
    </submittedName>
</protein>
<dbReference type="InterPro" id="IPR001214">
    <property type="entry name" value="SET_dom"/>
</dbReference>
<gene>
    <name evidence="2" type="ORF">EI97DRAFT_420197</name>
</gene>
<dbReference type="Pfam" id="PF00856">
    <property type="entry name" value="SET"/>
    <property type="match status" value="1"/>
</dbReference>
<evidence type="ECO:0000313" key="2">
    <source>
        <dbReference type="EMBL" id="KAF2275738.1"/>
    </source>
</evidence>
<dbReference type="InterPro" id="IPR046341">
    <property type="entry name" value="SET_dom_sf"/>
</dbReference>
<dbReference type="AlphaFoldDB" id="A0A6A6JIH6"/>
<dbReference type="OrthoDB" id="265717at2759"/>
<reference evidence="2" key="1">
    <citation type="journal article" date="2020" name="Stud. Mycol.">
        <title>101 Dothideomycetes genomes: a test case for predicting lifestyles and emergence of pathogens.</title>
        <authorList>
            <person name="Haridas S."/>
            <person name="Albert R."/>
            <person name="Binder M."/>
            <person name="Bloem J."/>
            <person name="Labutti K."/>
            <person name="Salamov A."/>
            <person name="Andreopoulos B."/>
            <person name="Baker S."/>
            <person name="Barry K."/>
            <person name="Bills G."/>
            <person name="Bluhm B."/>
            <person name="Cannon C."/>
            <person name="Castanera R."/>
            <person name="Culley D."/>
            <person name="Daum C."/>
            <person name="Ezra D."/>
            <person name="Gonzalez J."/>
            <person name="Henrissat B."/>
            <person name="Kuo A."/>
            <person name="Liang C."/>
            <person name="Lipzen A."/>
            <person name="Lutzoni F."/>
            <person name="Magnuson J."/>
            <person name="Mondo S."/>
            <person name="Nolan M."/>
            <person name="Ohm R."/>
            <person name="Pangilinan J."/>
            <person name="Park H.-J."/>
            <person name="Ramirez L."/>
            <person name="Alfaro M."/>
            <person name="Sun H."/>
            <person name="Tritt A."/>
            <person name="Yoshinaga Y."/>
            <person name="Zwiers L.-H."/>
            <person name="Turgeon B."/>
            <person name="Goodwin S."/>
            <person name="Spatafora J."/>
            <person name="Crous P."/>
            <person name="Grigoriev I."/>
        </authorList>
    </citation>
    <scope>NUCLEOTIDE SEQUENCE</scope>
    <source>
        <strain evidence="2">CBS 379.55</strain>
    </source>
</reference>
<name>A0A6A6JIH6_WESOR</name>
<evidence type="ECO:0000313" key="3">
    <source>
        <dbReference type="Proteomes" id="UP000800097"/>
    </source>
</evidence>
<dbReference type="Gene3D" id="2.170.270.10">
    <property type="entry name" value="SET domain"/>
    <property type="match status" value="1"/>
</dbReference>
<dbReference type="CDD" id="cd20071">
    <property type="entry name" value="SET_SMYD"/>
    <property type="match status" value="1"/>
</dbReference>